<organism evidence="2 3">
    <name type="scientific">Actinomadura pelletieri DSM 43383</name>
    <dbReference type="NCBI Taxonomy" id="1120940"/>
    <lineage>
        <taxon>Bacteria</taxon>
        <taxon>Bacillati</taxon>
        <taxon>Actinomycetota</taxon>
        <taxon>Actinomycetes</taxon>
        <taxon>Streptosporangiales</taxon>
        <taxon>Thermomonosporaceae</taxon>
        <taxon>Actinomadura</taxon>
    </lineage>
</organism>
<accession>A0A495QYP6</accession>
<reference evidence="2 3" key="1">
    <citation type="submission" date="2018-10" db="EMBL/GenBank/DDBJ databases">
        <title>Genomic Encyclopedia of Archaeal and Bacterial Type Strains, Phase II (KMG-II): from individual species to whole genera.</title>
        <authorList>
            <person name="Goeker M."/>
        </authorList>
    </citation>
    <scope>NUCLEOTIDE SEQUENCE [LARGE SCALE GENOMIC DNA]</scope>
    <source>
        <strain evidence="2 3">DSM 43383</strain>
    </source>
</reference>
<dbReference type="AlphaFoldDB" id="A0A495QYP6"/>
<protein>
    <submittedName>
        <fullName evidence="2">Uncharacterized protein</fullName>
    </submittedName>
</protein>
<feature type="compositionally biased region" description="Basic and acidic residues" evidence="1">
    <location>
        <begin position="22"/>
        <end position="35"/>
    </location>
</feature>
<sequence length="285" mass="30217">MTPGWTRELGCESPRGSGRPCGKNEARSRRAEHGQQNRHISPARRSPEVRRSRPRHSSPPRDSAGTSPAGGRDAGSSGRAISTGLWGVRRKRSPTCWPRLVWNQGTAVTRRCGWSRCKPPGFTHLAGHRSATGYRPRLLEEKRRTWWDMDDFWTAARSRGSHAGAGGARGRGGVYWSLSRLVCLELEGGSSSTVWCGAGRAEEAAALHVADDAVAEGAADDGRVAEGAARAEDAGHFGDGGGWVGQAVEAVVGDAGVEGVGGEGEGVARMCWSGGWRGATVRGDL</sequence>
<keyword evidence="3" id="KW-1185">Reference proteome</keyword>
<feature type="region of interest" description="Disordered" evidence="1">
    <location>
        <begin position="1"/>
        <end position="85"/>
    </location>
</feature>
<gene>
    <name evidence="2" type="ORF">BZB76_0611</name>
</gene>
<dbReference type="Proteomes" id="UP000274601">
    <property type="component" value="Unassembled WGS sequence"/>
</dbReference>
<proteinExistence type="predicted"/>
<evidence type="ECO:0000256" key="1">
    <source>
        <dbReference type="SAM" id="MobiDB-lite"/>
    </source>
</evidence>
<dbReference type="EMBL" id="RBWU01000001">
    <property type="protein sequence ID" value="RKS79168.1"/>
    <property type="molecule type" value="Genomic_DNA"/>
</dbReference>
<comment type="caution">
    <text evidence="2">The sequence shown here is derived from an EMBL/GenBank/DDBJ whole genome shotgun (WGS) entry which is preliminary data.</text>
</comment>
<evidence type="ECO:0000313" key="2">
    <source>
        <dbReference type="EMBL" id="RKS79168.1"/>
    </source>
</evidence>
<name>A0A495QYP6_9ACTN</name>
<feature type="compositionally biased region" description="Low complexity" evidence="1">
    <location>
        <begin position="67"/>
        <end position="82"/>
    </location>
</feature>
<evidence type="ECO:0000313" key="3">
    <source>
        <dbReference type="Proteomes" id="UP000274601"/>
    </source>
</evidence>